<comment type="caution">
    <text evidence="5">The sequence shown here is derived from an EMBL/GenBank/DDBJ whole genome shotgun (WGS) entry which is preliminary data.</text>
</comment>
<evidence type="ECO:0000256" key="1">
    <source>
        <dbReference type="ARBA" id="ARBA00022737"/>
    </source>
</evidence>
<evidence type="ECO:0000256" key="3">
    <source>
        <dbReference type="ARBA" id="ARBA00022821"/>
    </source>
</evidence>
<evidence type="ECO:0000313" key="6">
    <source>
        <dbReference type="Proteomes" id="UP001443914"/>
    </source>
</evidence>
<name>A0AAW1GQ78_SAPOF</name>
<dbReference type="GO" id="GO:0000166">
    <property type="term" value="F:nucleotide binding"/>
    <property type="evidence" value="ECO:0007669"/>
    <property type="project" value="UniProtKB-KW"/>
</dbReference>
<reference evidence="5" key="1">
    <citation type="submission" date="2024-03" db="EMBL/GenBank/DDBJ databases">
        <title>WGS assembly of Saponaria officinalis var. Norfolk2.</title>
        <authorList>
            <person name="Jenkins J."/>
            <person name="Shu S."/>
            <person name="Grimwood J."/>
            <person name="Barry K."/>
            <person name="Goodstein D."/>
            <person name="Schmutz J."/>
            <person name="Leebens-Mack J."/>
            <person name="Osbourn A."/>
        </authorList>
    </citation>
    <scope>NUCLEOTIDE SEQUENCE [LARGE SCALE GENOMIC DNA]</scope>
    <source>
        <strain evidence="5">JIC</strain>
    </source>
</reference>
<dbReference type="InterPro" id="IPR041118">
    <property type="entry name" value="Rx_N"/>
</dbReference>
<evidence type="ECO:0000313" key="5">
    <source>
        <dbReference type="EMBL" id="KAK9665689.1"/>
    </source>
</evidence>
<keyword evidence="2" id="KW-0547">Nucleotide-binding</keyword>
<keyword evidence="3" id="KW-0611">Plant defense</keyword>
<accession>A0AAW1GQ78</accession>
<keyword evidence="1" id="KW-0677">Repeat</keyword>
<protein>
    <recommendedName>
        <fullName evidence="4">Disease resistance N-terminal domain-containing protein</fullName>
    </recommendedName>
</protein>
<sequence length="209" mass="23550">MDIATIMSVIQTVLTTLQCTQLIQVWSIWGKKSHLVELTNVIATVRKVLLDAEAKHDELPEVTQLYIEELKDALYDADDLLGKFVTLAKRKQLMDDGKFHRKVRHFIYHYNRFGVASKISQGVEKILNKLDNIASKHSMFGLNLDHEPIRRRREETCSEPNTEIIGRSEDVEKIVGKLLASNVQKVDVSEESINLKRGGGGGGGGVELR</sequence>
<evidence type="ECO:0000259" key="4">
    <source>
        <dbReference type="Pfam" id="PF18052"/>
    </source>
</evidence>
<organism evidence="5 6">
    <name type="scientific">Saponaria officinalis</name>
    <name type="common">Common soapwort</name>
    <name type="synonym">Lychnis saponaria</name>
    <dbReference type="NCBI Taxonomy" id="3572"/>
    <lineage>
        <taxon>Eukaryota</taxon>
        <taxon>Viridiplantae</taxon>
        <taxon>Streptophyta</taxon>
        <taxon>Embryophyta</taxon>
        <taxon>Tracheophyta</taxon>
        <taxon>Spermatophyta</taxon>
        <taxon>Magnoliopsida</taxon>
        <taxon>eudicotyledons</taxon>
        <taxon>Gunneridae</taxon>
        <taxon>Pentapetalae</taxon>
        <taxon>Caryophyllales</taxon>
        <taxon>Caryophyllaceae</taxon>
        <taxon>Caryophylleae</taxon>
        <taxon>Saponaria</taxon>
    </lineage>
</organism>
<gene>
    <name evidence="5" type="ORF">RND81_14G129100</name>
</gene>
<dbReference type="EMBL" id="JBDFQZ010000014">
    <property type="protein sequence ID" value="KAK9665689.1"/>
    <property type="molecule type" value="Genomic_DNA"/>
</dbReference>
<dbReference type="AlphaFoldDB" id="A0AAW1GQ78"/>
<dbReference type="Proteomes" id="UP001443914">
    <property type="component" value="Unassembled WGS sequence"/>
</dbReference>
<proteinExistence type="predicted"/>
<dbReference type="Gene3D" id="1.20.5.4130">
    <property type="match status" value="1"/>
</dbReference>
<evidence type="ECO:0000256" key="2">
    <source>
        <dbReference type="ARBA" id="ARBA00022741"/>
    </source>
</evidence>
<dbReference type="GO" id="GO:0006952">
    <property type="term" value="P:defense response"/>
    <property type="evidence" value="ECO:0007669"/>
    <property type="project" value="UniProtKB-KW"/>
</dbReference>
<keyword evidence="6" id="KW-1185">Reference proteome</keyword>
<dbReference type="Pfam" id="PF18052">
    <property type="entry name" value="Rx_N"/>
    <property type="match status" value="1"/>
</dbReference>
<feature type="domain" description="Disease resistance N-terminal" evidence="4">
    <location>
        <begin position="24"/>
        <end position="98"/>
    </location>
</feature>